<dbReference type="Proteomes" id="UP001207408">
    <property type="component" value="Unassembled WGS sequence"/>
</dbReference>
<keyword evidence="2" id="KW-0540">Nuclease</keyword>
<dbReference type="CDD" id="cd01038">
    <property type="entry name" value="Endonuclease_DUF559"/>
    <property type="match status" value="1"/>
</dbReference>
<protein>
    <submittedName>
        <fullName evidence="2">Endonuclease domain-containing protein</fullName>
    </submittedName>
</protein>
<dbReference type="InterPro" id="IPR047216">
    <property type="entry name" value="Endonuclease_DUF559_bact"/>
</dbReference>
<dbReference type="Gene3D" id="3.40.960.10">
    <property type="entry name" value="VSR Endonuclease"/>
    <property type="match status" value="1"/>
</dbReference>
<name>A0AAE3ME33_9BACT</name>
<gene>
    <name evidence="2" type="ORF">OM074_10580</name>
</gene>
<evidence type="ECO:0000313" key="2">
    <source>
        <dbReference type="EMBL" id="MCW3806074.1"/>
    </source>
</evidence>
<reference evidence="2" key="1">
    <citation type="submission" date="2022-10" db="EMBL/GenBank/DDBJ databases">
        <authorList>
            <person name="Yu W.X."/>
        </authorList>
    </citation>
    <scope>NUCLEOTIDE SEQUENCE</scope>
    <source>
        <strain evidence="2">D04</strain>
    </source>
</reference>
<comment type="caution">
    <text evidence="2">The sequence shown here is derived from an EMBL/GenBank/DDBJ whole genome shotgun (WGS) entry which is preliminary data.</text>
</comment>
<keyword evidence="3" id="KW-1185">Reference proteome</keyword>
<dbReference type="InterPro" id="IPR007569">
    <property type="entry name" value="DUF559"/>
</dbReference>
<keyword evidence="2" id="KW-0255">Endonuclease</keyword>
<dbReference type="SUPFAM" id="SSF52980">
    <property type="entry name" value="Restriction endonuclease-like"/>
    <property type="match status" value="1"/>
</dbReference>
<evidence type="ECO:0000259" key="1">
    <source>
        <dbReference type="Pfam" id="PF04480"/>
    </source>
</evidence>
<dbReference type="InterPro" id="IPR011335">
    <property type="entry name" value="Restrct_endonuc-II-like"/>
</dbReference>
<dbReference type="PANTHER" id="PTHR38590:SF1">
    <property type="entry name" value="BLL0828 PROTEIN"/>
    <property type="match status" value="1"/>
</dbReference>
<dbReference type="GO" id="GO:0004519">
    <property type="term" value="F:endonuclease activity"/>
    <property type="evidence" value="ECO:0007669"/>
    <property type="project" value="UniProtKB-KW"/>
</dbReference>
<feature type="domain" description="DUF559" evidence="1">
    <location>
        <begin position="19"/>
        <end position="122"/>
    </location>
</feature>
<dbReference type="EMBL" id="JAPDPI010000019">
    <property type="protein sequence ID" value="MCW3806074.1"/>
    <property type="molecule type" value="Genomic_DNA"/>
</dbReference>
<accession>A0AAE3ME33</accession>
<proteinExistence type="predicted"/>
<dbReference type="RefSeq" id="WP_301199446.1">
    <property type="nucleotide sequence ID" value="NZ_JAPDPI010000019.1"/>
</dbReference>
<evidence type="ECO:0000313" key="3">
    <source>
        <dbReference type="Proteomes" id="UP001207408"/>
    </source>
</evidence>
<dbReference type="PANTHER" id="PTHR38590">
    <property type="entry name" value="BLL0828 PROTEIN"/>
    <property type="match status" value="1"/>
</dbReference>
<keyword evidence="2" id="KW-0378">Hydrolase</keyword>
<organism evidence="2 3">
    <name type="scientific">Plebeiibacterium marinum</name>
    <dbReference type="NCBI Taxonomy" id="2992111"/>
    <lineage>
        <taxon>Bacteria</taxon>
        <taxon>Pseudomonadati</taxon>
        <taxon>Bacteroidota</taxon>
        <taxon>Bacteroidia</taxon>
        <taxon>Marinilabiliales</taxon>
        <taxon>Marinilabiliaceae</taxon>
        <taxon>Plebeiibacterium</taxon>
    </lineage>
</organism>
<dbReference type="AlphaFoldDB" id="A0AAE3ME33"/>
<dbReference type="Pfam" id="PF04480">
    <property type="entry name" value="DUF559"/>
    <property type="match status" value="1"/>
</dbReference>
<sequence length="134" mass="15938">MSDTIERNMFYGAKPIIFEKAKFLRKNMTSAEKLLWDELKNKKVGGYRFRAQHPIDIFIADFYCHSLKLVIEVDGKIHIGQKEYDSGREHEMQFYGIRILRFTNKEVMELLENVILKIRKAIKERESEMGYTID</sequence>